<dbReference type="EMBL" id="JAROCE010000001">
    <property type="protein sequence ID" value="MFM2719894.1"/>
    <property type="molecule type" value="Genomic_DNA"/>
</dbReference>
<evidence type="ECO:0000313" key="5">
    <source>
        <dbReference type="Proteomes" id="UP001630303"/>
    </source>
</evidence>
<dbReference type="Pfam" id="PF00005">
    <property type="entry name" value="ABC_tran"/>
    <property type="match status" value="1"/>
</dbReference>
<dbReference type="GO" id="GO:0005524">
    <property type="term" value="F:ATP binding"/>
    <property type="evidence" value="ECO:0007669"/>
    <property type="project" value="UniProtKB-KW"/>
</dbReference>
<evidence type="ECO:0000256" key="2">
    <source>
        <dbReference type="ARBA" id="ARBA00022840"/>
    </source>
</evidence>
<dbReference type="Proteomes" id="UP001630303">
    <property type="component" value="Unassembled WGS sequence"/>
</dbReference>
<dbReference type="PANTHER" id="PTHR43790">
    <property type="entry name" value="CARBOHYDRATE TRANSPORT ATP-BINDING PROTEIN MG119-RELATED"/>
    <property type="match status" value="1"/>
</dbReference>
<feature type="domain" description="ABC transporter" evidence="3">
    <location>
        <begin position="9"/>
        <end position="249"/>
    </location>
</feature>
<reference evidence="4 5" key="1">
    <citation type="submission" date="2023-03" db="EMBL/GenBank/DDBJ databases">
        <title>MT1 and MT2 Draft Genomes of Novel Species.</title>
        <authorList>
            <person name="Venkateswaran K."/>
        </authorList>
    </citation>
    <scope>NUCLEOTIDE SEQUENCE [LARGE SCALE GENOMIC DNA]</scope>
    <source>
        <strain evidence="4 5">IF8SW-P5</strain>
    </source>
</reference>
<keyword evidence="2 4" id="KW-0067">ATP-binding</keyword>
<accession>A0ABW9GEI3</accession>
<dbReference type="SMART" id="SM00382">
    <property type="entry name" value="AAA"/>
    <property type="match status" value="1"/>
</dbReference>
<dbReference type="PROSITE" id="PS00211">
    <property type="entry name" value="ABC_TRANSPORTER_1"/>
    <property type="match status" value="1"/>
</dbReference>
<dbReference type="InterPro" id="IPR050107">
    <property type="entry name" value="ABC_carbohydrate_import_ATPase"/>
</dbReference>
<keyword evidence="1" id="KW-0547">Nucleotide-binding</keyword>
<evidence type="ECO:0000313" key="4">
    <source>
        <dbReference type="EMBL" id="MFM2719894.1"/>
    </source>
</evidence>
<dbReference type="InterPro" id="IPR017871">
    <property type="entry name" value="ABC_transporter-like_CS"/>
</dbReference>
<proteinExistence type="predicted"/>
<dbReference type="Gene3D" id="3.40.50.300">
    <property type="entry name" value="P-loop containing nucleotide triphosphate hydrolases"/>
    <property type="match status" value="1"/>
</dbReference>
<protein>
    <submittedName>
        <fullName evidence="4">ATP-binding cassette domain-containing protein</fullName>
    </submittedName>
</protein>
<dbReference type="PROSITE" id="PS50893">
    <property type="entry name" value="ABC_TRANSPORTER_2"/>
    <property type="match status" value="1"/>
</dbReference>
<name>A0ABW9GEI3_9MICO</name>
<dbReference type="SUPFAM" id="SSF52540">
    <property type="entry name" value="P-loop containing nucleoside triphosphate hydrolases"/>
    <property type="match status" value="1"/>
</dbReference>
<organism evidence="4 5">
    <name type="scientific">Microbacterium mcarthurae</name>
    <dbReference type="NCBI Taxonomy" id="3035918"/>
    <lineage>
        <taxon>Bacteria</taxon>
        <taxon>Bacillati</taxon>
        <taxon>Actinomycetota</taxon>
        <taxon>Actinomycetes</taxon>
        <taxon>Micrococcales</taxon>
        <taxon>Microbacteriaceae</taxon>
        <taxon>Microbacterium</taxon>
    </lineage>
</organism>
<dbReference type="InterPro" id="IPR003439">
    <property type="entry name" value="ABC_transporter-like_ATP-bd"/>
</dbReference>
<gene>
    <name evidence="4" type="ORF">P5G46_05205</name>
</gene>
<dbReference type="InterPro" id="IPR003593">
    <property type="entry name" value="AAA+_ATPase"/>
</dbReference>
<dbReference type="InterPro" id="IPR027417">
    <property type="entry name" value="P-loop_NTPase"/>
</dbReference>
<keyword evidence="5" id="KW-1185">Reference proteome</keyword>
<dbReference type="PANTHER" id="PTHR43790:SF8">
    <property type="entry name" value="SUGAR ABC TRANSPORTER ATP-BINDING PROTEIN"/>
    <property type="match status" value="1"/>
</dbReference>
<comment type="caution">
    <text evidence="4">The sequence shown here is derived from an EMBL/GenBank/DDBJ whole genome shotgun (WGS) entry which is preliminary data.</text>
</comment>
<sequence>MTTDTGEKIVVDNIHKSFGNVHALKGASLTIRAGEITAIVGDNGAGKSTLVKCLTGLYAPDEGEIRIDGSPVRFSSPRDARDKGIETVYQDLALSDQLSVWQNMYMDRELVRGIPGFRFLARKEMRERAAELVADLAVNVPGVGRPVKRLSGGQRQAVAIARGVMWAENMIILDEPTAALGLNETAQVEALIRRVVEGGKTVLVVSHNFEQVKRLSQQVWVMRGGRVVGGTRTEKVTGEQLVGMVTGAVRTID</sequence>
<evidence type="ECO:0000259" key="3">
    <source>
        <dbReference type="PROSITE" id="PS50893"/>
    </source>
</evidence>
<evidence type="ECO:0000256" key="1">
    <source>
        <dbReference type="ARBA" id="ARBA00022741"/>
    </source>
</evidence>
<dbReference type="RefSeq" id="WP_239276786.1">
    <property type="nucleotide sequence ID" value="NZ_JAROCE010000001.1"/>
</dbReference>
<dbReference type="CDD" id="cd03216">
    <property type="entry name" value="ABC_Carb_Monos_I"/>
    <property type="match status" value="1"/>
</dbReference>